<feature type="transmembrane region" description="Helical" evidence="1">
    <location>
        <begin position="7"/>
        <end position="31"/>
    </location>
</feature>
<name>A0A1E5BII2_9VIBR</name>
<protein>
    <submittedName>
        <fullName evidence="2">Uncharacterized protein</fullName>
    </submittedName>
</protein>
<accession>A0A1E5BII2</accession>
<evidence type="ECO:0000256" key="1">
    <source>
        <dbReference type="SAM" id="Phobius"/>
    </source>
</evidence>
<reference evidence="2 3" key="1">
    <citation type="journal article" date="2012" name="Science">
        <title>Ecological populations of bacteria act as socially cohesive units of antibiotic production and resistance.</title>
        <authorList>
            <person name="Cordero O.X."/>
            <person name="Wildschutte H."/>
            <person name="Kirkup B."/>
            <person name="Proehl S."/>
            <person name="Ngo L."/>
            <person name="Hussain F."/>
            <person name="Le Roux F."/>
            <person name="Mincer T."/>
            <person name="Polz M.F."/>
        </authorList>
    </citation>
    <scope>NUCLEOTIDE SEQUENCE [LARGE SCALE GENOMIC DNA]</scope>
    <source>
        <strain evidence="2 3">ZF-129</strain>
    </source>
</reference>
<evidence type="ECO:0000313" key="3">
    <source>
        <dbReference type="Proteomes" id="UP000094741"/>
    </source>
</evidence>
<dbReference type="STRING" id="1187848.A1QO_03865"/>
<feature type="transmembrane region" description="Helical" evidence="1">
    <location>
        <begin position="51"/>
        <end position="69"/>
    </location>
</feature>
<keyword evidence="1" id="KW-0812">Transmembrane</keyword>
<comment type="caution">
    <text evidence="2">The sequence shown here is derived from an EMBL/GenBank/DDBJ whole genome shotgun (WGS) entry which is preliminary data.</text>
</comment>
<dbReference type="AlphaFoldDB" id="A0A1E5BII2"/>
<proteinExistence type="predicted"/>
<organism evidence="2 3">
    <name type="scientific">Vibrio genomosp. F10 str. ZF-129</name>
    <dbReference type="NCBI Taxonomy" id="1187848"/>
    <lineage>
        <taxon>Bacteria</taxon>
        <taxon>Pseudomonadati</taxon>
        <taxon>Pseudomonadota</taxon>
        <taxon>Gammaproteobacteria</taxon>
        <taxon>Vibrionales</taxon>
        <taxon>Vibrionaceae</taxon>
        <taxon>Vibrio</taxon>
    </lineage>
</organism>
<dbReference type="RefSeq" id="WP_017041725.1">
    <property type="nucleotide sequence ID" value="NZ_AJYQ02000020.1"/>
</dbReference>
<dbReference type="EMBL" id="AJYQ02000020">
    <property type="protein sequence ID" value="OEE37249.1"/>
    <property type="molecule type" value="Genomic_DNA"/>
</dbReference>
<keyword evidence="1" id="KW-0472">Membrane</keyword>
<dbReference type="Proteomes" id="UP000094741">
    <property type="component" value="Unassembled WGS sequence"/>
</dbReference>
<keyword evidence="1" id="KW-1133">Transmembrane helix</keyword>
<evidence type="ECO:0000313" key="2">
    <source>
        <dbReference type="EMBL" id="OEE37249.1"/>
    </source>
</evidence>
<sequence>MHRKYDWRLMVGITTTTLLLIALTITFSFAWQHPMPNKTNASQTISIIMHYRWAISLVVFFCATAGATYKRFQLIQREQ</sequence>
<gene>
    <name evidence="2" type="ORF">A1QO_03865</name>
</gene>